<reference evidence="3" key="1">
    <citation type="submission" date="2025-05" db="UniProtKB">
        <authorList>
            <consortium name="Ensembl"/>
        </authorList>
    </citation>
    <scope>IDENTIFICATION</scope>
</reference>
<dbReference type="Proteomes" id="UP000265000">
    <property type="component" value="Unplaced"/>
</dbReference>
<dbReference type="GeneID" id="105933227"/>
<evidence type="ECO:0000256" key="1">
    <source>
        <dbReference type="SAM" id="Coils"/>
    </source>
</evidence>
<dbReference type="GO" id="GO:0006310">
    <property type="term" value="P:DNA recombination"/>
    <property type="evidence" value="ECO:0007669"/>
    <property type="project" value="InterPro"/>
</dbReference>
<evidence type="ECO:0000313" key="3">
    <source>
        <dbReference type="Ensembl" id="ENSFHEP00000013775.1"/>
    </source>
</evidence>
<feature type="region of interest" description="Disordered" evidence="2">
    <location>
        <begin position="46"/>
        <end position="75"/>
    </location>
</feature>
<protein>
    <submittedName>
        <fullName evidence="3">Coiled-coil domain containing 36</fullName>
    </submittedName>
</protein>
<keyword evidence="4" id="KW-1185">Reference proteome</keyword>
<sequence>MSYVRNIKEMLNIPAGTRNVATNGYSGLTDSQLFFGSQFWHEQSQGMSQEMSLSSRNSQQSSQEGSDPKFLSRYTSKPNLFGDLKDKARTSSLLDKFEEDRKKAKEKSDSDQFLKESQHIRETLINIQQLVAGTEKNTTVCQTIFNTFESFASSLKNSLERFQRDISQMFETLVDKLSSQKEVMTELEDKLQKNEDSTAGLETQLKNLSKSLECLREEQEREQRMLEEALTVLSSLIPKPSDKPSPKATTDSAVQTSPERHQSVPYILENSQTDCTQLPQEPYDLKCQAGTSLQLHSRFHGKRRLKPNSQRRKKRPLVVSQRRNQSVPDENVKPKKPQITSGSFHAECGRSTLADQQNLHAGSLTPAKRGSRSGGGAGRFITPLSCWSQDSNSSECLAALDPILEKLSAESKSGAPEEHPGFWELFDSDLGF</sequence>
<evidence type="ECO:0000313" key="4">
    <source>
        <dbReference type="Proteomes" id="UP000265000"/>
    </source>
</evidence>
<dbReference type="CTD" id="339834"/>
<feature type="compositionally biased region" description="Low complexity" evidence="2">
    <location>
        <begin position="52"/>
        <end position="65"/>
    </location>
</feature>
<feature type="compositionally biased region" description="Basic residues" evidence="2">
    <location>
        <begin position="297"/>
        <end position="316"/>
    </location>
</feature>
<dbReference type="GO" id="GO:0042138">
    <property type="term" value="P:meiotic DNA double-strand break formation"/>
    <property type="evidence" value="ECO:0007669"/>
    <property type="project" value="InterPro"/>
</dbReference>
<feature type="region of interest" description="Disordered" evidence="2">
    <location>
        <begin position="235"/>
        <end position="265"/>
    </location>
</feature>
<keyword evidence="1" id="KW-0175">Coiled coil</keyword>
<feature type="compositionally biased region" description="Basic and acidic residues" evidence="2">
    <location>
        <begin position="410"/>
        <end position="421"/>
    </location>
</feature>
<dbReference type="Ensembl" id="ENSFHET00000021433.1">
    <property type="protein sequence ID" value="ENSFHEP00000030206.1"/>
    <property type="gene ID" value="ENSFHEG00000015303.1"/>
</dbReference>
<dbReference type="GO" id="GO:0000794">
    <property type="term" value="C:condensed nuclear chromosome"/>
    <property type="evidence" value="ECO:0007669"/>
    <property type="project" value="TreeGrafter"/>
</dbReference>
<dbReference type="STRING" id="8078.ENSFHEP00000030206"/>
<dbReference type="Pfam" id="PF15771">
    <property type="entry name" value="IHO1"/>
    <property type="match status" value="1"/>
</dbReference>
<feature type="coiled-coil region" evidence="1">
    <location>
        <begin position="170"/>
        <end position="232"/>
    </location>
</feature>
<feature type="region of interest" description="Disordered" evidence="2">
    <location>
        <begin position="410"/>
        <end position="432"/>
    </location>
</feature>
<dbReference type="PANTHER" id="PTHR35662">
    <property type="entry name" value="INTERACTOR OF HORMAD1 PROTEIN 1"/>
    <property type="match status" value="1"/>
</dbReference>
<accession>A0A3Q2TDV9</accession>
<name>A0A3Q2TDV9_FUNHE</name>
<evidence type="ECO:0000256" key="2">
    <source>
        <dbReference type="SAM" id="MobiDB-lite"/>
    </source>
</evidence>
<proteinExistence type="predicted"/>
<dbReference type="GeneTree" id="ENSGT00980000198806"/>
<dbReference type="GO" id="GO:0007129">
    <property type="term" value="P:homologous chromosome pairing at meiosis"/>
    <property type="evidence" value="ECO:0007669"/>
    <property type="project" value="TreeGrafter"/>
</dbReference>
<dbReference type="OrthoDB" id="10066605at2759"/>
<dbReference type="AlphaFoldDB" id="A0A3Q2TDV9"/>
<dbReference type="Ensembl" id="ENSFHET00000032531.1">
    <property type="protein sequence ID" value="ENSFHEP00000013775.1"/>
    <property type="gene ID" value="ENSFHEG00000015303.1"/>
</dbReference>
<dbReference type="PANTHER" id="PTHR35662:SF1">
    <property type="entry name" value="INTERACTOR OF HORMAD1 PROTEIN 1"/>
    <property type="match status" value="1"/>
</dbReference>
<dbReference type="InterPro" id="IPR031529">
    <property type="entry name" value="IHO1"/>
</dbReference>
<feature type="region of interest" description="Disordered" evidence="2">
    <location>
        <begin position="296"/>
        <end position="343"/>
    </location>
</feature>
<organism evidence="3 4">
    <name type="scientific">Fundulus heteroclitus</name>
    <name type="common">Killifish</name>
    <name type="synonym">Mummichog</name>
    <dbReference type="NCBI Taxonomy" id="8078"/>
    <lineage>
        <taxon>Eukaryota</taxon>
        <taxon>Metazoa</taxon>
        <taxon>Chordata</taxon>
        <taxon>Craniata</taxon>
        <taxon>Vertebrata</taxon>
        <taxon>Euteleostomi</taxon>
        <taxon>Actinopterygii</taxon>
        <taxon>Neopterygii</taxon>
        <taxon>Teleostei</taxon>
        <taxon>Neoteleostei</taxon>
        <taxon>Acanthomorphata</taxon>
        <taxon>Ovalentaria</taxon>
        <taxon>Atherinomorphae</taxon>
        <taxon>Cyprinodontiformes</taxon>
        <taxon>Fundulidae</taxon>
        <taxon>Fundulus</taxon>
    </lineage>
</organism>
<feature type="compositionally biased region" description="Polar residues" evidence="2">
    <location>
        <begin position="247"/>
        <end position="257"/>
    </location>
</feature>